<accession>A0A7W8LQF5</accession>
<dbReference type="PANTHER" id="PTHR43300:SF7">
    <property type="entry name" value="UDP-N-ACETYLBACILLOSAMINE N-ACETYLTRANSFERASE"/>
    <property type="match status" value="1"/>
</dbReference>
<gene>
    <name evidence="6" type="ORF">HNQ09_002256</name>
</gene>
<dbReference type="AlphaFoldDB" id="A0A7W8LQF5"/>
<dbReference type="InterPro" id="IPR020019">
    <property type="entry name" value="AcTrfase_PglD-like"/>
</dbReference>
<evidence type="ECO:0000259" key="5">
    <source>
        <dbReference type="Pfam" id="PF17836"/>
    </source>
</evidence>
<keyword evidence="7" id="KW-1185">Reference proteome</keyword>
<evidence type="ECO:0000313" key="6">
    <source>
        <dbReference type="EMBL" id="MBB5234813.1"/>
    </source>
</evidence>
<dbReference type="PROSITE" id="PS00101">
    <property type="entry name" value="HEXAPEP_TRANSFERASES"/>
    <property type="match status" value="1"/>
</dbReference>
<dbReference type="InterPro" id="IPR011004">
    <property type="entry name" value="Trimer_LpxA-like_sf"/>
</dbReference>
<evidence type="ECO:0000256" key="4">
    <source>
        <dbReference type="PIRSR" id="PIRSR620019-2"/>
    </source>
</evidence>
<feature type="domain" description="PglD N-terminal" evidence="5">
    <location>
        <begin position="9"/>
        <end position="93"/>
    </location>
</feature>
<dbReference type="InterPro" id="IPR041561">
    <property type="entry name" value="PglD_N"/>
</dbReference>
<proteinExistence type="predicted"/>
<evidence type="ECO:0000256" key="2">
    <source>
        <dbReference type="ARBA" id="ARBA00022737"/>
    </source>
</evidence>
<keyword evidence="6" id="KW-0012">Acyltransferase</keyword>
<dbReference type="InterPro" id="IPR001451">
    <property type="entry name" value="Hexapep"/>
</dbReference>
<dbReference type="NCBIfam" id="TIGR03570">
    <property type="entry name" value="NeuD_NnaD"/>
    <property type="match status" value="1"/>
</dbReference>
<comment type="caution">
    <text evidence="6">The sequence shown here is derived from an EMBL/GenBank/DDBJ whole genome shotgun (WGS) entry which is preliminary data.</text>
</comment>
<feature type="active site" description="Proton acceptor" evidence="3">
    <location>
        <position position="149"/>
    </location>
</feature>
<dbReference type="EMBL" id="JACHFN010000007">
    <property type="protein sequence ID" value="MBB5234813.1"/>
    <property type="molecule type" value="Genomic_DNA"/>
</dbReference>
<protein>
    <submittedName>
        <fullName evidence="6">Sugar O-acyltransferase (Sialic acid O-acetyltransferase NeuD family)</fullName>
    </submittedName>
</protein>
<dbReference type="Gene3D" id="2.160.10.10">
    <property type="entry name" value="Hexapeptide repeat proteins"/>
    <property type="match status" value="1"/>
</dbReference>
<dbReference type="GO" id="GO:0016746">
    <property type="term" value="F:acyltransferase activity"/>
    <property type="evidence" value="ECO:0007669"/>
    <property type="project" value="UniProtKB-KW"/>
</dbReference>
<dbReference type="CDD" id="cd03360">
    <property type="entry name" value="LbH_AT_putative"/>
    <property type="match status" value="1"/>
</dbReference>
<evidence type="ECO:0000256" key="1">
    <source>
        <dbReference type="ARBA" id="ARBA00022679"/>
    </source>
</evidence>
<dbReference type="SUPFAM" id="SSF51161">
    <property type="entry name" value="Trimeric LpxA-like enzymes"/>
    <property type="match status" value="1"/>
</dbReference>
<reference evidence="6 7" key="1">
    <citation type="submission" date="2020-08" db="EMBL/GenBank/DDBJ databases">
        <title>Genomic Encyclopedia of Type Strains, Phase IV (KMG-IV): sequencing the most valuable type-strain genomes for metagenomic binning, comparative biology and taxonomic classification.</title>
        <authorList>
            <person name="Goeker M."/>
        </authorList>
    </citation>
    <scope>NUCLEOTIDE SEQUENCE [LARGE SCALE GENOMIC DNA]</scope>
    <source>
        <strain evidence="6 7">DSM 101791</strain>
    </source>
</reference>
<dbReference type="Pfam" id="PF00132">
    <property type="entry name" value="Hexapep"/>
    <property type="match status" value="1"/>
</dbReference>
<organism evidence="6 7">
    <name type="scientific">Deinococcus budaensis</name>
    <dbReference type="NCBI Taxonomy" id="1665626"/>
    <lineage>
        <taxon>Bacteria</taxon>
        <taxon>Thermotogati</taxon>
        <taxon>Deinococcota</taxon>
        <taxon>Deinococci</taxon>
        <taxon>Deinococcales</taxon>
        <taxon>Deinococcaceae</taxon>
        <taxon>Deinococcus</taxon>
    </lineage>
</organism>
<dbReference type="RefSeq" id="WP_184029118.1">
    <property type="nucleotide sequence ID" value="NZ_JACHFN010000007.1"/>
</dbReference>
<dbReference type="Gene3D" id="3.40.50.20">
    <property type="match status" value="1"/>
</dbReference>
<dbReference type="InterPro" id="IPR018357">
    <property type="entry name" value="Hexapep_transf_CS"/>
</dbReference>
<keyword evidence="2" id="KW-0677">Repeat</keyword>
<dbReference type="PANTHER" id="PTHR43300">
    <property type="entry name" value="ACETYLTRANSFERASE"/>
    <property type="match status" value="1"/>
</dbReference>
<feature type="site" description="Increases basicity of active site His" evidence="3">
    <location>
        <position position="150"/>
    </location>
</feature>
<dbReference type="InterPro" id="IPR050179">
    <property type="entry name" value="Trans_hexapeptide_repeat"/>
</dbReference>
<evidence type="ECO:0000256" key="3">
    <source>
        <dbReference type="PIRSR" id="PIRSR620019-1"/>
    </source>
</evidence>
<feature type="binding site" evidence="4">
    <location>
        <position position="81"/>
    </location>
    <ligand>
        <name>substrate</name>
    </ligand>
</feature>
<dbReference type="Pfam" id="PF17836">
    <property type="entry name" value="PglD_N"/>
    <property type="match status" value="1"/>
</dbReference>
<sequence>MDRERKVTRLVIVGTGGLARELHQVVQDHNREAGDVDHIEFLGWLDSAAATHGTDVRGAPVLGDLEWLTDHPDVEVVVGIGSPATRRRVVQRVQTLGPRRFRTLIHPTAVIGSGTQLGEGVVICAHVTTTTDYQIGNHVLINIQATVAHDDVIGDYVTVAPAAILSGNVSIGEGADVGTNATLIQGVEIGEWSIIGAGAVVARSIPANCTAVGLPAKPIKHREPGWHL</sequence>
<dbReference type="Proteomes" id="UP000525389">
    <property type="component" value="Unassembled WGS sequence"/>
</dbReference>
<evidence type="ECO:0000313" key="7">
    <source>
        <dbReference type="Proteomes" id="UP000525389"/>
    </source>
</evidence>
<name>A0A7W8LQF5_9DEIO</name>
<keyword evidence="1 6" id="KW-0808">Transferase</keyword>